<dbReference type="Pfam" id="PF00196">
    <property type="entry name" value="GerE"/>
    <property type="match status" value="1"/>
</dbReference>
<reference evidence="8 9" key="1">
    <citation type="journal article" date="2016" name="Nat. Commun.">
        <title>Thousands of microbial genomes shed light on interconnected biogeochemical processes in an aquifer system.</title>
        <authorList>
            <person name="Anantharaman K."/>
            <person name="Brown C.T."/>
            <person name="Hug L.A."/>
            <person name="Sharon I."/>
            <person name="Castelle C.J."/>
            <person name="Probst A.J."/>
            <person name="Thomas B.C."/>
            <person name="Singh A."/>
            <person name="Wilkins M.J."/>
            <person name="Karaoz U."/>
            <person name="Brodie E.L."/>
            <person name="Williams K.H."/>
            <person name="Hubbard S.S."/>
            <person name="Banfield J.F."/>
        </authorList>
    </citation>
    <scope>NUCLEOTIDE SEQUENCE [LARGE SCALE GENOMIC DNA]</scope>
</reference>
<name>A0A1F6GDL3_9PROT</name>
<dbReference type="Gene3D" id="1.10.10.10">
    <property type="entry name" value="Winged helix-like DNA-binding domain superfamily/Winged helix DNA-binding domain"/>
    <property type="match status" value="1"/>
</dbReference>
<dbReference type="GO" id="GO:0003677">
    <property type="term" value="F:DNA binding"/>
    <property type="evidence" value="ECO:0007669"/>
    <property type="project" value="UniProtKB-KW"/>
</dbReference>
<dbReference type="InterPro" id="IPR011006">
    <property type="entry name" value="CheY-like_superfamily"/>
</dbReference>
<feature type="domain" description="Response regulatory" evidence="7">
    <location>
        <begin position="3"/>
        <end position="119"/>
    </location>
</feature>
<dbReference type="PROSITE" id="PS50110">
    <property type="entry name" value="RESPONSE_REGULATORY"/>
    <property type="match status" value="1"/>
</dbReference>
<dbReference type="SMART" id="SM00448">
    <property type="entry name" value="REC"/>
    <property type="match status" value="1"/>
</dbReference>
<evidence type="ECO:0000313" key="9">
    <source>
        <dbReference type="Proteomes" id="UP000178449"/>
    </source>
</evidence>
<dbReference type="SMART" id="SM00421">
    <property type="entry name" value="HTH_LUXR"/>
    <property type="match status" value="1"/>
</dbReference>
<dbReference type="InterPro" id="IPR016032">
    <property type="entry name" value="Sig_transdc_resp-reg_C-effctor"/>
</dbReference>
<keyword evidence="2" id="KW-0805">Transcription regulation</keyword>
<dbReference type="SUPFAM" id="SSF46894">
    <property type="entry name" value="C-terminal effector domain of the bipartite response regulators"/>
    <property type="match status" value="1"/>
</dbReference>
<evidence type="ECO:0000313" key="8">
    <source>
        <dbReference type="EMBL" id="OGG96199.1"/>
    </source>
</evidence>
<evidence type="ECO:0000256" key="2">
    <source>
        <dbReference type="ARBA" id="ARBA00023015"/>
    </source>
</evidence>
<dbReference type="PRINTS" id="PR00038">
    <property type="entry name" value="HTHLUXR"/>
</dbReference>
<dbReference type="CDD" id="cd17535">
    <property type="entry name" value="REC_NarL-like"/>
    <property type="match status" value="1"/>
</dbReference>
<dbReference type="Gene3D" id="3.40.50.2300">
    <property type="match status" value="1"/>
</dbReference>
<dbReference type="InterPro" id="IPR036388">
    <property type="entry name" value="WH-like_DNA-bd_sf"/>
</dbReference>
<dbReference type="InterPro" id="IPR001789">
    <property type="entry name" value="Sig_transdc_resp-reg_receiver"/>
</dbReference>
<comment type="caution">
    <text evidence="8">The sequence shown here is derived from an EMBL/GenBank/DDBJ whole genome shotgun (WGS) entry which is preliminary data.</text>
</comment>
<keyword evidence="4" id="KW-0804">Transcription</keyword>
<dbReference type="InterPro" id="IPR000792">
    <property type="entry name" value="Tscrpt_reg_LuxR_C"/>
</dbReference>
<evidence type="ECO:0008006" key="10">
    <source>
        <dbReference type="Google" id="ProtNLM"/>
    </source>
</evidence>
<organism evidence="8 9">
    <name type="scientific">Candidatus Lambdaproteobacteria bacterium RIFOXYD2_FULL_50_16</name>
    <dbReference type="NCBI Taxonomy" id="1817772"/>
    <lineage>
        <taxon>Bacteria</taxon>
        <taxon>Pseudomonadati</taxon>
        <taxon>Pseudomonadota</taxon>
        <taxon>Candidatus Lambdaproteobacteria</taxon>
    </lineage>
</organism>
<protein>
    <recommendedName>
        <fullName evidence="10">DNA-binding response regulator</fullName>
    </recommendedName>
</protein>
<dbReference type="PANTHER" id="PTHR43214:SF41">
    <property type="entry name" value="NITRATE_NITRITE RESPONSE REGULATOR PROTEIN NARP"/>
    <property type="match status" value="1"/>
</dbReference>
<evidence type="ECO:0000259" key="7">
    <source>
        <dbReference type="PROSITE" id="PS50110"/>
    </source>
</evidence>
<dbReference type="PANTHER" id="PTHR43214">
    <property type="entry name" value="TWO-COMPONENT RESPONSE REGULATOR"/>
    <property type="match status" value="1"/>
</dbReference>
<feature type="domain" description="HTH luxR-type" evidence="6">
    <location>
        <begin position="142"/>
        <end position="207"/>
    </location>
</feature>
<proteinExistence type="predicted"/>
<dbReference type="GO" id="GO:0000160">
    <property type="term" value="P:phosphorelay signal transduction system"/>
    <property type="evidence" value="ECO:0007669"/>
    <property type="project" value="InterPro"/>
</dbReference>
<gene>
    <name evidence="8" type="ORF">A2527_04640</name>
</gene>
<evidence type="ECO:0000256" key="4">
    <source>
        <dbReference type="ARBA" id="ARBA00023163"/>
    </source>
</evidence>
<accession>A0A1F6GDL3</accession>
<keyword evidence="1 5" id="KW-0597">Phosphoprotein</keyword>
<feature type="modified residue" description="4-aspartylphosphate" evidence="5">
    <location>
        <position position="54"/>
    </location>
</feature>
<evidence type="ECO:0000256" key="3">
    <source>
        <dbReference type="ARBA" id="ARBA00023125"/>
    </source>
</evidence>
<dbReference type="Proteomes" id="UP000178449">
    <property type="component" value="Unassembled WGS sequence"/>
</dbReference>
<keyword evidence="3" id="KW-0238">DNA-binding</keyword>
<dbReference type="InterPro" id="IPR058245">
    <property type="entry name" value="NreC/VraR/RcsB-like_REC"/>
</dbReference>
<evidence type="ECO:0000256" key="1">
    <source>
        <dbReference type="ARBA" id="ARBA00022553"/>
    </source>
</evidence>
<evidence type="ECO:0000256" key="5">
    <source>
        <dbReference type="PROSITE-ProRule" id="PRU00169"/>
    </source>
</evidence>
<dbReference type="Pfam" id="PF00072">
    <property type="entry name" value="Response_reg"/>
    <property type="match status" value="1"/>
</dbReference>
<dbReference type="GO" id="GO:0006355">
    <property type="term" value="P:regulation of DNA-templated transcription"/>
    <property type="evidence" value="ECO:0007669"/>
    <property type="project" value="InterPro"/>
</dbReference>
<dbReference type="EMBL" id="MFNE01000018">
    <property type="protein sequence ID" value="OGG96199.1"/>
    <property type="molecule type" value="Genomic_DNA"/>
</dbReference>
<dbReference type="AlphaFoldDB" id="A0A1F6GDL3"/>
<dbReference type="InterPro" id="IPR039420">
    <property type="entry name" value="WalR-like"/>
</dbReference>
<dbReference type="CDD" id="cd06170">
    <property type="entry name" value="LuxR_C_like"/>
    <property type="match status" value="1"/>
</dbReference>
<dbReference type="SUPFAM" id="SSF52172">
    <property type="entry name" value="CheY-like"/>
    <property type="match status" value="1"/>
</dbReference>
<dbReference type="STRING" id="1817772.A2527_04640"/>
<dbReference type="PROSITE" id="PS50043">
    <property type="entry name" value="HTH_LUXR_2"/>
    <property type="match status" value="1"/>
</dbReference>
<sequence length="211" mass="23341">MAKVLIVDDQNIFRLGLKTLLERIGDYDTVLTASTGKEGLELALLHALDVVITDFDMPEMNGVEFAKRLRAQDESVKIIALSMYIQGEVVREMFAAGADAFLSKDSAIEELSLALESLKKGDRFISPKVTDAFLKSGPPKADLPKPDQLSDREREILQLIAEGLSNKEIAFELEISVKTVEAHRRQVMNKLDIHSVAGLTRYAIQTGLVTL</sequence>
<evidence type="ECO:0000259" key="6">
    <source>
        <dbReference type="PROSITE" id="PS50043"/>
    </source>
</evidence>